<sequence>MSVLRVAPIKAPLKMSILNRALFLPPRFRESDVRERGTFDVSTAHVIARPNSNWPERRLPFVRASLSNRNTRASGSIRRRIANYERSFRDVFKLIDGKTVTLMFIRVISVAYQPRRCSNFTFIILTAGSLSLSNLLFSFIFVAPARIILLPCRNENRTNDYRDRNPLKLARLNVHGKSIININIVLPC</sequence>
<proteinExistence type="predicted"/>
<evidence type="ECO:0000313" key="2">
    <source>
        <dbReference type="EMBL" id="KAL0104511.1"/>
    </source>
</evidence>
<dbReference type="Proteomes" id="UP001430953">
    <property type="component" value="Unassembled WGS sequence"/>
</dbReference>
<feature type="transmembrane region" description="Helical" evidence="1">
    <location>
        <begin position="120"/>
        <end position="143"/>
    </location>
</feature>
<keyword evidence="3" id="KW-1185">Reference proteome</keyword>
<dbReference type="AlphaFoldDB" id="A0AAW2ELB4"/>
<name>A0AAW2ELB4_9HYME</name>
<protein>
    <submittedName>
        <fullName evidence="2">Uncharacterized protein</fullName>
    </submittedName>
</protein>
<evidence type="ECO:0000313" key="3">
    <source>
        <dbReference type="Proteomes" id="UP001430953"/>
    </source>
</evidence>
<comment type="caution">
    <text evidence="2">The sequence shown here is derived from an EMBL/GenBank/DDBJ whole genome shotgun (WGS) entry which is preliminary data.</text>
</comment>
<keyword evidence="1" id="KW-0812">Transmembrane</keyword>
<evidence type="ECO:0000256" key="1">
    <source>
        <dbReference type="SAM" id="Phobius"/>
    </source>
</evidence>
<gene>
    <name evidence="2" type="ORF">PUN28_017308</name>
</gene>
<keyword evidence="1" id="KW-0472">Membrane</keyword>
<dbReference type="EMBL" id="JADYXP020000020">
    <property type="protein sequence ID" value="KAL0104511.1"/>
    <property type="molecule type" value="Genomic_DNA"/>
</dbReference>
<accession>A0AAW2ELB4</accession>
<keyword evidence="1" id="KW-1133">Transmembrane helix</keyword>
<reference evidence="2 3" key="1">
    <citation type="submission" date="2023-03" db="EMBL/GenBank/DDBJ databases">
        <title>High recombination rates correlate with genetic variation in Cardiocondyla obscurior ants.</title>
        <authorList>
            <person name="Errbii M."/>
        </authorList>
    </citation>
    <scope>NUCLEOTIDE SEQUENCE [LARGE SCALE GENOMIC DNA]</scope>
    <source>
        <strain evidence="2">Alpha-2009</strain>
        <tissue evidence="2">Whole body</tissue>
    </source>
</reference>
<organism evidence="2 3">
    <name type="scientific">Cardiocondyla obscurior</name>
    <dbReference type="NCBI Taxonomy" id="286306"/>
    <lineage>
        <taxon>Eukaryota</taxon>
        <taxon>Metazoa</taxon>
        <taxon>Ecdysozoa</taxon>
        <taxon>Arthropoda</taxon>
        <taxon>Hexapoda</taxon>
        <taxon>Insecta</taxon>
        <taxon>Pterygota</taxon>
        <taxon>Neoptera</taxon>
        <taxon>Endopterygota</taxon>
        <taxon>Hymenoptera</taxon>
        <taxon>Apocrita</taxon>
        <taxon>Aculeata</taxon>
        <taxon>Formicoidea</taxon>
        <taxon>Formicidae</taxon>
        <taxon>Myrmicinae</taxon>
        <taxon>Cardiocondyla</taxon>
    </lineage>
</organism>